<dbReference type="Pfam" id="PF10058">
    <property type="entry name" value="Zn_ribbon_10"/>
    <property type="match status" value="1"/>
</dbReference>
<evidence type="ECO:0000256" key="2">
    <source>
        <dbReference type="SAM" id="MobiDB-lite"/>
    </source>
</evidence>
<comment type="function">
    <text evidence="1">Plays a role in determining ER morphology.</text>
</comment>
<comment type="caution">
    <text evidence="1">Lacks conserved residue(s) required for the propagation of feature annotation.</text>
</comment>
<dbReference type="InterPro" id="IPR040115">
    <property type="entry name" value="Lnp"/>
</dbReference>
<feature type="compositionally biased region" description="Low complexity" evidence="2">
    <location>
        <begin position="168"/>
        <end position="181"/>
    </location>
</feature>
<dbReference type="GO" id="GO:0008270">
    <property type="term" value="F:zinc ion binding"/>
    <property type="evidence" value="ECO:0007669"/>
    <property type="project" value="UniProtKB-KW"/>
</dbReference>
<evidence type="ECO:0000313" key="4">
    <source>
        <dbReference type="EMBL" id="KLO16983.1"/>
    </source>
</evidence>
<evidence type="ECO:0000256" key="1">
    <source>
        <dbReference type="RuleBase" id="RU367073"/>
    </source>
</evidence>
<feature type="region of interest" description="Disordered" evidence="2">
    <location>
        <begin position="145"/>
        <end position="184"/>
    </location>
</feature>
<gene>
    <name evidence="4" type="ORF">SCHPADRAFT_868710</name>
</gene>
<dbReference type="GO" id="GO:0098826">
    <property type="term" value="C:endoplasmic reticulum tubular network membrane"/>
    <property type="evidence" value="ECO:0007669"/>
    <property type="project" value="UniProtKB-UniRule"/>
</dbReference>
<feature type="compositionally biased region" description="Polar residues" evidence="2">
    <location>
        <begin position="341"/>
        <end position="362"/>
    </location>
</feature>
<dbReference type="Proteomes" id="UP000053477">
    <property type="component" value="Unassembled WGS sequence"/>
</dbReference>
<dbReference type="GO" id="GO:1903373">
    <property type="term" value="P:positive regulation of endoplasmic reticulum tubular network organization"/>
    <property type="evidence" value="ECO:0007669"/>
    <property type="project" value="UniProtKB-UniRule"/>
</dbReference>
<evidence type="ECO:0000313" key="5">
    <source>
        <dbReference type="Proteomes" id="UP000053477"/>
    </source>
</evidence>
<comment type="subcellular location">
    <subcellularLocation>
        <location evidence="1">Endoplasmic reticulum membrane</location>
        <topology evidence="1">Multi-pass membrane protein</topology>
    </subcellularLocation>
</comment>
<keyword evidence="5" id="KW-1185">Reference proteome</keyword>
<sequence length="369" mass="41054">MGILSWFKKKEPEDYDQILSSLALDIQKRQAKLADIRLRERRTTTLVTLYAIATWVTYIGAWYLGMLPRAIASSGGSASFVKWLPIFLGPILVQLIRRIVQTWYERIGNSEEKTLKKLLSTQHNKVEEIKKKTNYYTTKNLIDKYDTTPQSTPVRQRTAGPQPPIPPQQRQQAMPMMTPQRPNQPNGQPMVMGPQSPNTSIIGLQGAATPMTPGGRKWYDRFADALLGDDELNMNNASTRYALICQKCFTHNGLVKEEELEDAQFRCMKCSHFNPSKRSMKSRPDGPSGSVVSSQGRPAGPRQSMSPTDISFDSAVSSSPNQTSGRPRPSALPKPPSPLSNTLDLSGDSSIEQANDSNQHSDVSMEIDA</sequence>
<evidence type="ECO:0000259" key="3">
    <source>
        <dbReference type="Pfam" id="PF10058"/>
    </source>
</evidence>
<dbReference type="FunCoup" id="A0A0H2S5T4">
    <property type="interactions" value="67"/>
</dbReference>
<dbReference type="EMBL" id="KQ085909">
    <property type="protein sequence ID" value="KLO16983.1"/>
    <property type="molecule type" value="Genomic_DNA"/>
</dbReference>
<feature type="domain" description="Lunapark zinc ribbon" evidence="3">
    <location>
        <begin position="218"/>
        <end position="274"/>
    </location>
</feature>
<name>A0A0H2S5T4_9AGAM</name>
<keyword evidence="1" id="KW-1133">Transmembrane helix</keyword>
<protein>
    <recommendedName>
        <fullName evidence="1">Endoplasmic reticulum junction formation protein lunapark</fullName>
    </recommendedName>
</protein>
<dbReference type="InterPro" id="IPR019273">
    <property type="entry name" value="Lunapark_Znf"/>
</dbReference>
<comment type="similarity">
    <text evidence="1">Belongs to the lunapark family.</text>
</comment>
<feature type="transmembrane region" description="Helical" evidence="1">
    <location>
        <begin position="46"/>
        <end position="65"/>
    </location>
</feature>
<keyword evidence="1" id="KW-0863">Zinc-finger</keyword>
<keyword evidence="1" id="KW-0256">Endoplasmic reticulum</keyword>
<organism evidence="4 5">
    <name type="scientific">Schizopora paradoxa</name>
    <dbReference type="NCBI Taxonomy" id="27342"/>
    <lineage>
        <taxon>Eukaryota</taxon>
        <taxon>Fungi</taxon>
        <taxon>Dikarya</taxon>
        <taxon>Basidiomycota</taxon>
        <taxon>Agaricomycotina</taxon>
        <taxon>Agaricomycetes</taxon>
        <taxon>Hymenochaetales</taxon>
        <taxon>Schizoporaceae</taxon>
        <taxon>Schizopora</taxon>
    </lineage>
</organism>
<dbReference type="InParanoid" id="A0A0H2S5T4"/>
<dbReference type="PANTHER" id="PTHR22166:SF12">
    <property type="entry name" value="ENDOPLASMIC RETICULUM JUNCTION FORMATION PROTEIN LUNAPARK"/>
    <property type="match status" value="1"/>
</dbReference>
<dbReference type="STRING" id="27342.A0A0H2S5T4"/>
<keyword evidence="1" id="KW-0812">Transmembrane</keyword>
<proteinExistence type="inferred from homology"/>
<reference evidence="4 5" key="1">
    <citation type="submission" date="2015-04" db="EMBL/GenBank/DDBJ databases">
        <title>Complete genome sequence of Schizopora paradoxa KUC8140, a cosmopolitan wood degrader in East Asia.</title>
        <authorList>
            <consortium name="DOE Joint Genome Institute"/>
            <person name="Min B."/>
            <person name="Park H."/>
            <person name="Jang Y."/>
            <person name="Kim J.-J."/>
            <person name="Kim K.H."/>
            <person name="Pangilinan J."/>
            <person name="Lipzen A."/>
            <person name="Riley R."/>
            <person name="Grigoriev I.V."/>
            <person name="Spatafora J.W."/>
            <person name="Choi I.-G."/>
        </authorList>
    </citation>
    <scope>NUCLEOTIDE SEQUENCE [LARGE SCALE GENOMIC DNA]</scope>
    <source>
        <strain evidence="4 5">KUC8140</strain>
    </source>
</reference>
<dbReference type="OrthoDB" id="1725934at2759"/>
<dbReference type="GO" id="GO:0071788">
    <property type="term" value="P:endoplasmic reticulum tubular network maintenance"/>
    <property type="evidence" value="ECO:0007669"/>
    <property type="project" value="UniProtKB-UniRule"/>
</dbReference>
<dbReference type="PANTHER" id="PTHR22166">
    <property type="entry name" value="ENDOPLASMIC RETICULUM JUNCTION FORMATION PROTEIN LUNAPARK"/>
    <property type="match status" value="1"/>
</dbReference>
<comment type="domain">
    <text evidence="1">The C4-type zinc finger motif is necessary both for its ER three-way tubular junction localization and formation.</text>
</comment>
<keyword evidence="1" id="KW-0472">Membrane</keyword>
<keyword evidence="1" id="KW-0862">Zinc</keyword>
<feature type="region of interest" description="Disordered" evidence="2">
    <location>
        <begin position="273"/>
        <end position="369"/>
    </location>
</feature>
<keyword evidence="1" id="KW-0479">Metal-binding</keyword>
<feature type="compositionally biased region" description="Polar residues" evidence="2">
    <location>
        <begin position="303"/>
        <end position="325"/>
    </location>
</feature>
<dbReference type="AlphaFoldDB" id="A0A0H2S5T4"/>
<accession>A0A0H2S5T4</accession>